<accession>A0AAP0PQQ8</accession>
<dbReference type="AlphaFoldDB" id="A0AAP0PQQ8"/>
<dbReference type="SUPFAM" id="SSF56784">
    <property type="entry name" value="HAD-like"/>
    <property type="match status" value="1"/>
</dbReference>
<dbReference type="Proteomes" id="UP001417504">
    <property type="component" value="Unassembled WGS sequence"/>
</dbReference>
<comment type="caution">
    <text evidence="1">The sequence shown here is derived from an EMBL/GenBank/DDBJ whole genome shotgun (WGS) entry which is preliminary data.</text>
</comment>
<evidence type="ECO:0000313" key="1">
    <source>
        <dbReference type="EMBL" id="KAK9152947.1"/>
    </source>
</evidence>
<protein>
    <submittedName>
        <fullName evidence="1">Uncharacterized protein</fullName>
    </submittedName>
</protein>
<name>A0AAP0PQQ8_9MAGN</name>
<sequence length="62" mass="6985">MFLDRWCNIKALPGANRLIKHLKAHGVPMAIASNSAKASIETKIFYQRGGKSLFQLSLVRMR</sequence>
<dbReference type="GO" id="GO:0006114">
    <property type="term" value="P:glycerol biosynthetic process"/>
    <property type="evidence" value="ECO:0007669"/>
    <property type="project" value="TreeGrafter"/>
</dbReference>
<dbReference type="PANTHER" id="PTHR18901">
    <property type="entry name" value="2-DEOXYGLUCOSE-6-PHOSPHATE PHOSPHATASE 2"/>
    <property type="match status" value="1"/>
</dbReference>
<dbReference type="InterPro" id="IPR036412">
    <property type="entry name" value="HAD-like_sf"/>
</dbReference>
<dbReference type="PANTHER" id="PTHR18901:SF44">
    <property type="entry name" value="OS01G0757900 PROTEIN"/>
    <property type="match status" value="1"/>
</dbReference>
<dbReference type="GO" id="GO:0043136">
    <property type="term" value="F:sn-glycerol 3-phosphatase activity"/>
    <property type="evidence" value="ECO:0007669"/>
    <property type="project" value="TreeGrafter"/>
</dbReference>
<gene>
    <name evidence="1" type="ORF">Sjap_000427</name>
</gene>
<keyword evidence="2" id="KW-1185">Reference proteome</keyword>
<reference evidence="1 2" key="1">
    <citation type="submission" date="2024-01" db="EMBL/GenBank/DDBJ databases">
        <title>Genome assemblies of Stephania.</title>
        <authorList>
            <person name="Yang L."/>
        </authorList>
    </citation>
    <scope>NUCLEOTIDE SEQUENCE [LARGE SCALE GENOMIC DNA]</scope>
    <source>
        <strain evidence="1">QJT</strain>
        <tissue evidence="1">Leaf</tissue>
    </source>
</reference>
<evidence type="ECO:0000313" key="2">
    <source>
        <dbReference type="Proteomes" id="UP001417504"/>
    </source>
</evidence>
<proteinExistence type="predicted"/>
<dbReference type="Gene3D" id="3.40.50.1000">
    <property type="entry name" value="HAD superfamily/HAD-like"/>
    <property type="match status" value="1"/>
</dbReference>
<organism evidence="1 2">
    <name type="scientific">Stephania japonica</name>
    <dbReference type="NCBI Taxonomy" id="461633"/>
    <lineage>
        <taxon>Eukaryota</taxon>
        <taxon>Viridiplantae</taxon>
        <taxon>Streptophyta</taxon>
        <taxon>Embryophyta</taxon>
        <taxon>Tracheophyta</taxon>
        <taxon>Spermatophyta</taxon>
        <taxon>Magnoliopsida</taxon>
        <taxon>Ranunculales</taxon>
        <taxon>Menispermaceae</taxon>
        <taxon>Menispermoideae</taxon>
        <taxon>Cissampelideae</taxon>
        <taxon>Stephania</taxon>
    </lineage>
</organism>
<dbReference type="InterPro" id="IPR023214">
    <property type="entry name" value="HAD_sf"/>
</dbReference>
<dbReference type="EMBL" id="JBBNAE010000001">
    <property type="protein sequence ID" value="KAK9152947.1"/>
    <property type="molecule type" value="Genomic_DNA"/>
</dbReference>